<dbReference type="Gramene" id="KVH94229">
    <property type="protein sequence ID" value="KVH94229"/>
    <property type="gene ID" value="Ccrd_003708"/>
</dbReference>
<dbReference type="STRING" id="59895.A0A103XPC6"/>
<feature type="domain" description="Myb-like" evidence="4">
    <location>
        <begin position="1140"/>
        <end position="1191"/>
    </location>
</feature>
<dbReference type="InterPro" id="IPR014012">
    <property type="entry name" value="HSA_dom"/>
</dbReference>
<feature type="region of interest" description="Disordered" evidence="3">
    <location>
        <begin position="371"/>
        <end position="435"/>
    </location>
</feature>
<feature type="compositionally biased region" description="Polar residues" evidence="3">
    <location>
        <begin position="1359"/>
        <end position="1372"/>
    </location>
</feature>
<feature type="region of interest" description="Disordered" evidence="3">
    <location>
        <begin position="1012"/>
        <end position="1065"/>
    </location>
</feature>
<dbReference type="InterPro" id="IPR044798">
    <property type="entry name" value="EAF1A/B"/>
</dbReference>
<feature type="compositionally biased region" description="Low complexity" evidence="3">
    <location>
        <begin position="1339"/>
        <end position="1358"/>
    </location>
</feature>
<sequence length="1372" mass="150218">ENVKKGPNLCTKRQSPLLRLLHVQPTYSHRDDEIVFRKVELQDEQRRTRLDAQFRGCEKGPANGTSSPRLDISLEVLLLLSLTAPLERIVNAEVDSMGGGIDGRLGISSTFSPQQSTNLEKTQAELSQHQHNGDHSHCRQMFTAAEQFRRELEFLQKGGNPLDLKTASAASVSVQSTSLTDLHQEQFVTSEAKGSFAVTASPHGDSVGSSGRLGGPSVCEPNSADNLVLFGGDSKFRELEKRSVRPPTSNISPSKHCSLLDSGQNARESGDSAALELPKKSYKRRIRSRPIRDGARSSSSDAALSRGGQLFFPFHHASRDGKGLVAAANQECNGLSSCNSKPKGSNTSVAIKNVVSNNRLDGALAVETTLGRMHGPSSAVSDANASQNPRRKQHDHPLKSDTRESSPGMDFVEPESFEGAEQDNFGGSRRPPCVDRQRANNFSILGQPNGFGTTGERKSMPYDGTFTAAISTKGLDSESSCTQTGQSLDVNNEDELPASPRNINCNGTVKQVSASNEVPCKKDDNLLKEKEGKLLNVANNNYNSCHRSYNEDGFVLKEEEGLKGSESSWQNELMNPVSAEGVKPNGSTASETERKPSEVLGSNSFPVGGNATGTPQGSNGTSFLDSTLPVTSRTDVTELSACSQNNLKLATKEHEESILEEARIIEAKRKRIAELSVSTLPLQNRQNSHWDFVLEEMSWLANDFAQTSLCDSHFPVHKQERLWKLTAAAQISRRVAYASQVRNQQEDSSWKQKEVAQTLGRAVLEFWHAIQVNRKELELQCLNTGSKQGLQGYAMKFLEYNSTHVQYSAAQVPLTPDLIYDVGIRDIAWEDNLTEGAWSSLQEEVGTSGYDAVAAFGSQDNAFEEDDEMRAGYLPGVFEGSKSSKATKKRRKNFKFYGARSYEMGDDLPFMQPIEKNIGTQPSVLSGKRSGGSLNVPIPTKHVRTASRQRVVGPFNAGTSSYIQAPSRTDASSGDTNSFQDEQSTPHGGSHIPNYMEAESVGDYEKQLQFDSVEVSDRPRKKKKAKHLGSSFDHRWQPDSQFQNDQKDHSKRRLDGHQLDSNGSNGLYIQHNMKKLKMKQSSDNPFDNLTPMAPSIPSPVTSQMSNMSNPKKFMELLVRDRGRKSKTVKIPAGQPGSGTPWSLFEDQFLVVLVHDMGPNWELISDAINSTLQVKCTFRNSKECKERHKILMDRNTGDGADSAEDSGSSQPYPSTLPGIPEAIFCYLFGSARQLFQRLQGPMEEDTLKSHFEKIITIGKKQYRRTQNENQDSKQLQQPHSSHTLALSQVSPNNLNGRPVLTPLELCDTIASTPDAPNVGHRGSHSGGLPISDQVNAATMLPGSSSSSSVPGSSNVVLGNDFSSASVPLNPSVR</sequence>
<feature type="compositionally biased region" description="Polar residues" evidence="3">
    <location>
        <begin position="477"/>
        <end position="490"/>
    </location>
</feature>
<dbReference type="PROSITE" id="PS50090">
    <property type="entry name" value="MYB_LIKE"/>
    <property type="match status" value="1"/>
</dbReference>
<feature type="compositionally biased region" description="Polar residues" evidence="3">
    <location>
        <begin position="246"/>
        <end position="267"/>
    </location>
</feature>
<dbReference type="SMART" id="SM00573">
    <property type="entry name" value="HSA"/>
    <property type="match status" value="1"/>
</dbReference>
<dbReference type="Proteomes" id="UP000243975">
    <property type="component" value="Unassembled WGS sequence"/>
</dbReference>
<comment type="similarity">
    <text evidence="1">Belongs to the EAF1 family.</text>
</comment>
<feature type="region of interest" description="Disordered" evidence="3">
    <location>
        <begin position="576"/>
        <end position="626"/>
    </location>
</feature>
<evidence type="ECO:0000259" key="4">
    <source>
        <dbReference type="PROSITE" id="PS50090"/>
    </source>
</evidence>
<dbReference type="SUPFAM" id="SSF46689">
    <property type="entry name" value="Homeodomain-like"/>
    <property type="match status" value="1"/>
</dbReference>
<evidence type="ECO:0000256" key="2">
    <source>
        <dbReference type="ARBA" id="ARBA00022853"/>
    </source>
</evidence>
<dbReference type="GO" id="GO:0006325">
    <property type="term" value="P:chromatin organization"/>
    <property type="evidence" value="ECO:0007669"/>
    <property type="project" value="UniProtKB-KW"/>
</dbReference>
<reference evidence="5 6" key="1">
    <citation type="journal article" date="2016" name="Sci. Rep.">
        <title>The genome sequence of the outbreeding globe artichoke constructed de novo incorporating a phase-aware low-pass sequencing strategy of F1 progeny.</title>
        <authorList>
            <person name="Scaglione D."/>
            <person name="Reyes-Chin-Wo S."/>
            <person name="Acquadro A."/>
            <person name="Froenicke L."/>
            <person name="Portis E."/>
            <person name="Beitel C."/>
            <person name="Tirone M."/>
            <person name="Mauro R."/>
            <person name="Lo Monaco A."/>
            <person name="Mauromicale G."/>
            <person name="Faccioli P."/>
            <person name="Cattivelli L."/>
            <person name="Rieseberg L."/>
            <person name="Michelmore R."/>
            <person name="Lanteri S."/>
        </authorList>
    </citation>
    <scope>NUCLEOTIDE SEQUENCE [LARGE SCALE GENOMIC DNA]</scope>
    <source>
        <strain evidence="5">2C</strain>
    </source>
</reference>
<feature type="compositionally biased region" description="Polar residues" evidence="3">
    <location>
        <begin position="378"/>
        <end position="388"/>
    </location>
</feature>
<feature type="region of interest" description="Disordered" evidence="3">
    <location>
        <begin position="1336"/>
        <end position="1372"/>
    </location>
</feature>
<evidence type="ECO:0000256" key="3">
    <source>
        <dbReference type="SAM" id="MobiDB-lite"/>
    </source>
</evidence>
<dbReference type="GO" id="GO:0035267">
    <property type="term" value="C:NuA4 histone acetyltransferase complex"/>
    <property type="evidence" value="ECO:0007669"/>
    <property type="project" value="InterPro"/>
</dbReference>
<dbReference type="Pfam" id="PF13921">
    <property type="entry name" value="Myb_DNA-bind_6"/>
    <property type="match status" value="1"/>
</dbReference>
<feature type="compositionally biased region" description="Acidic residues" evidence="3">
    <location>
        <begin position="412"/>
        <end position="421"/>
    </location>
</feature>
<gene>
    <name evidence="5" type="ORF">Ccrd_003708</name>
</gene>
<dbReference type="InterPro" id="IPR009057">
    <property type="entry name" value="Homeodomain-like_sf"/>
</dbReference>
<dbReference type="PANTHER" id="PTHR46774">
    <property type="entry name" value="CHROMATIN MODIFICATION-RELATED PROTEIN EAF1 A-RELATED"/>
    <property type="match status" value="1"/>
</dbReference>
<comment type="caution">
    <text evidence="5">The sequence shown here is derived from an EMBL/GenBank/DDBJ whole genome shotgun (WGS) entry which is preliminary data.</text>
</comment>
<proteinExistence type="inferred from homology"/>
<feature type="non-terminal residue" evidence="5">
    <location>
        <position position="1372"/>
    </location>
</feature>
<keyword evidence="2" id="KW-0156">Chromatin regulator</keyword>
<feature type="region of interest" description="Disordered" evidence="3">
    <location>
        <begin position="476"/>
        <end position="501"/>
    </location>
</feature>
<feature type="compositionally biased region" description="Basic and acidic residues" evidence="3">
    <location>
        <begin position="395"/>
        <end position="404"/>
    </location>
</feature>
<dbReference type="InterPro" id="IPR001005">
    <property type="entry name" value="SANT/Myb"/>
</dbReference>
<accession>A0A103XPC6</accession>
<dbReference type="Gene3D" id="1.10.10.60">
    <property type="entry name" value="Homeodomain-like"/>
    <property type="match status" value="1"/>
</dbReference>
<evidence type="ECO:0000256" key="1">
    <source>
        <dbReference type="ARBA" id="ARBA00008913"/>
    </source>
</evidence>
<protein>
    <submittedName>
        <fullName evidence="5">HAS subgroup</fullName>
    </submittedName>
</protein>
<dbReference type="EMBL" id="LEKV01004560">
    <property type="protein sequence ID" value="KVH94229.1"/>
    <property type="molecule type" value="Genomic_DNA"/>
</dbReference>
<feature type="compositionally biased region" description="Low complexity" evidence="3">
    <location>
        <begin position="1196"/>
        <end position="1208"/>
    </location>
</feature>
<evidence type="ECO:0000313" key="5">
    <source>
        <dbReference type="EMBL" id="KVH94229.1"/>
    </source>
</evidence>
<feature type="region of interest" description="Disordered" evidence="3">
    <location>
        <begin position="920"/>
        <end position="995"/>
    </location>
</feature>
<feature type="compositionally biased region" description="Polar residues" evidence="3">
    <location>
        <begin position="957"/>
        <end position="987"/>
    </location>
</feature>
<keyword evidence="6" id="KW-1185">Reference proteome</keyword>
<evidence type="ECO:0000313" key="6">
    <source>
        <dbReference type="Proteomes" id="UP000243975"/>
    </source>
</evidence>
<feature type="compositionally biased region" description="Polar residues" evidence="3">
    <location>
        <begin position="612"/>
        <end position="626"/>
    </location>
</feature>
<dbReference type="OMA" id="CIPDAAN"/>
<organism evidence="5 6">
    <name type="scientific">Cynara cardunculus var. scolymus</name>
    <name type="common">Globe artichoke</name>
    <name type="synonym">Cynara scolymus</name>
    <dbReference type="NCBI Taxonomy" id="59895"/>
    <lineage>
        <taxon>Eukaryota</taxon>
        <taxon>Viridiplantae</taxon>
        <taxon>Streptophyta</taxon>
        <taxon>Embryophyta</taxon>
        <taxon>Tracheophyta</taxon>
        <taxon>Spermatophyta</taxon>
        <taxon>Magnoliopsida</taxon>
        <taxon>eudicotyledons</taxon>
        <taxon>Gunneridae</taxon>
        <taxon>Pentapetalae</taxon>
        <taxon>asterids</taxon>
        <taxon>campanulids</taxon>
        <taxon>Asterales</taxon>
        <taxon>Asteraceae</taxon>
        <taxon>Carduoideae</taxon>
        <taxon>Cardueae</taxon>
        <taxon>Carduinae</taxon>
        <taxon>Cynara</taxon>
    </lineage>
</organism>
<name>A0A103XPC6_CYNCS</name>
<feature type="region of interest" description="Disordered" evidence="3">
    <location>
        <begin position="1193"/>
        <end position="1212"/>
    </location>
</feature>
<dbReference type="CDD" id="cd00167">
    <property type="entry name" value="SANT"/>
    <property type="match status" value="1"/>
</dbReference>
<feature type="compositionally biased region" description="Basic and acidic residues" evidence="3">
    <location>
        <begin position="1045"/>
        <end position="1058"/>
    </location>
</feature>
<feature type="region of interest" description="Disordered" evidence="3">
    <location>
        <begin position="199"/>
        <end position="218"/>
    </location>
</feature>
<dbReference type="PANTHER" id="PTHR46774:SF3">
    <property type="entry name" value="CHROMATIN MODIFICATION-RELATED PROTEIN EAF1 A-RELATED"/>
    <property type="match status" value="1"/>
</dbReference>
<dbReference type="SMART" id="SM00717">
    <property type="entry name" value="SANT"/>
    <property type="match status" value="1"/>
</dbReference>
<feature type="region of interest" description="Disordered" evidence="3">
    <location>
        <begin position="240"/>
        <end position="273"/>
    </location>
</feature>